<dbReference type="InterPro" id="IPR017853">
    <property type="entry name" value="GH"/>
</dbReference>
<dbReference type="GO" id="GO:0004348">
    <property type="term" value="F:glucosylceramidase activity"/>
    <property type="evidence" value="ECO:0007669"/>
    <property type="project" value="UniProtKB-EC"/>
</dbReference>
<comment type="similarity">
    <text evidence="2 6">Belongs to the glycosyl hydrolase 30 family.</text>
</comment>
<gene>
    <name evidence="8" type="ORF">MNOR_LOCUS25170</name>
</gene>
<dbReference type="Pfam" id="PF02055">
    <property type="entry name" value="Glyco_hydro_30"/>
    <property type="match status" value="1"/>
</dbReference>
<feature type="domain" description="Glycosyl hydrolase family 30 TIM-barrel" evidence="7">
    <location>
        <begin position="192"/>
        <end position="528"/>
    </location>
</feature>
<keyword evidence="6" id="KW-0326">Glycosidase</keyword>
<evidence type="ECO:0000256" key="2">
    <source>
        <dbReference type="ARBA" id="ARBA00005382"/>
    </source>
</evidence>
<evidence type="ECO:0000256" key="1">
    <source>
        <dbReference type="ARBA" id="ARBA00001013"/>
    </source>
</evidence>
<keyword evidence="6" id="KW-0746">Sphingolipid metabolism</keyword>
<keyword evidence="6" id="KW-0443">Lipid metabolism</keyword>
<protein>
    <recommendedName>
        <fullName evidence="3 6">Glucosylceramidase</fullName>
        <ecNumber evidence="3 6">3.2.1.45</ecNumber>
    </recommendedName>
</protein>
<name>A0AAV2RK63_MEGNR</name>
<dbReference type="PRINTS" id="PR00843">
    <property type="entry name" value="GLHYDRLASE30"/>
</dbReference>
<dbReference type="InterPro" id="IPR033453">
    <property type="entry name" value="Glyco_hydro_30_TIM-barrel"/>
</dbReference>
<evidence type="ECO:0000256" key="6">
    <source>
        <dbReference type="RuleBase" id="RU361188"/>
    </source>
</evidence>
<sequence>MPILMCIICISSLELLTQKMHSFLLAKSHHTRAAACGQYVRAHSNNILLPKAKMSYAYLRECSTKRYIVLLDALACVDPTASTLLLRLHGGLNIYVRMLGRPYRHPMGRCHSILDYAINNKSILCCCFRCTILAPHVLAQKAKSLSLVRTSRKSGIFRNMAFVKYETNILNIQMNMEGRKMIFYQHMLGDRFGSFLNLSGPLKIFSGAKAAPNDTWESYYSSEGLEYNLGRVPIGGTDFSTRPYTYDDLTDNKTDKSLNNFSLANEDYQYKIPIVQAALKMSSTEVKLLASPWSAPAWMKDNQNLKGKGKLIKEYYYTWALYISRFLEFYKKHNIHFWGLTPQNEPTDGLIEDFGFNSMGWTPEEQAEWIGHYLGPVLNKRGHEHIKIMILDDNRLFLPKWADVVMSNPVAASYVYGIAVHWYTDWLVPPTVLDLTHTRHPELLMLYTEACTGQWPWQPLKVVLGYWPRAESYAADILENLNHWISGWTDWNLALDLKGGPNWAKNYVDSPIIVNASGVDFGRKMIFY</sequence>
<keyword evidence="5 6" id="KW-0378">Hydrolase</keyword>
<keyword evidence="4" id="KW-0732">Signal</keyword>
<dbReference type="EMBL" id="CAXKWB010023717">
    <property type="protein sequence ID" value="CAL4125525.1"/>
    <property type="molecule type" value="Genomic_DNA"/>
</dbReference>
<proteinExistence type="inferred from homology"/>
<keyword evidence="9" id="KW-1185">Reference proteome</keyword>
<comment type="catalytic activity">
    <reaction evidence="1">
        <text>a beta-D-glucosyl-(1&lt;-&gt;1')-N-acylsphing-4-enine + H2O = an N-acylsphing-4-enine + D-glucose</text>
        <dbReference type="Rhea" id="RHEA:13269"/>
        <dbReference type="ChEBI" id="CHEBI:4167"/>
        <dbReference type="ChEBI" id="CHEBI:15377"/>
        <dbReference type="ChEBI" id="CHEBI:22801"/>
        <dbReference type="ChEBI" id="CHEBI:52639"/>
        <dbReference type="EC" id="3.2.1.45"/>
    </reaction>
    <physiologicalReaction direction="left-to-right" evidence="1">
        <dbReference type="Rhea" id="RHEA:13270"/>
    </physiologicalReaction>
</comment>
<evidence type="ECO:0000259" key="7">
    <source>
        <dbReference type="Pfam" id="PF02055"/>
    </source>
</evidence>
<dbReference type="Gene3D" id="3.20.20.80">
    <property type="entry name" value="Glycosidases"/>
    <property type="match status" value="1"/>
</dbReference>
<feature type="non-terminal residue" evidence="8">
    <location>
        <position position="528"/>
    </location>
</feature>
<dbReference type="PANTHER" id="PTHR11069">
    <property type="entry name" value="GLUCOSYLCERAMIDASE"/>
    <property type="match status" value="1"/>
</dbReference>
<evidence type="ECO:0000256" key="3">
    <source>
        <dbReference type="ARBA" id="ARBA00012658"/>
    </source>
</evidence>
<evidence type="ECO:0000256" key="4">
    <source>
        <dbReference type="ARBA" id="ARBA00022729"/>
    </source>
</evidence>
<dbReference type="InterPro" id="IPR001139">
    <property type="entry name" value="Glyco_hydro_30"/>
</dbReference>
<dbReference type="GO" id="GO:0006680">
    <property type="term" value="P:glucosylceramide catabolic process"/>
    <property type="evidence" value="ECO:0007669"/>
    <property type="project" value="TreeGrafter"/>
</dbReference>
<evidence type="ECO:0000256" key="5">
    <source>
        <dbReference type="ARBA" id="ARBA00022801"/>
    </source>
</evidence>
<accession>A0AAV2RK63</accession>
<dbReference type="SUPFAM" id="SSF51445">
    <property type="entry name" value="(Trans)glycosidases"/>
    <property type="match status" value="1"/>
</dbReference>
<comment type="caution">
    <text evidence="8">The sequence shown here is derived from an EMBL/GenBank/DDBJ whole genome shotgun (WGS) entry which is preliminary data.</text>
</comment>
<evidence type="ECO:0000313" key="8">
    <source>
        <dbReference type="EMBL" id="CAL4125525.1"/>
    </source>
</evidence>
<evidence type="ECO:0000313" key="9">
    <source>
        <dbReference type="Proteomes" id="UP001497623"/>
    </source>
</evidence>
<dbReference type="Proteomes" id="UP001497623">
    <property type="component" value="Unassembled WGS sequence"/>
</dbReference>
<dbReference type="PANTHER" id="PTHR11069:SF23">
    <property type="entry name" value="LYSOSOMAL ACID GLUCOSYLCERAMIDASE"/>
    <property type="match status" value="1"/>
</dbReference>
<dbReference type="EC" id="3.2.1.45" evidence="3 6"/>
<organism evidence="8 9">
    <name type="scientific">Meganyctiphanes norvegica</name>
    <name type="common">Northern krill</name>
    <name type="synonym">Thysanopoda norvegica</name>
    <dbReference type="NCBI Taxonomy" id="48144"/>
    <lineage>
        <taxon>Eukaryota</taxon>
        <taxon>Metazoa</taxon>
        <taxon>Ecdysozoa</taxon>
        <taxon>Arthropoda</taxon>
        <taxon>Crustacea</taxon>
        <taxon>Multicrustacea</taxon>
        <taxon>Malacostraca</taxon>
        <taxon>Eumalacostraca</taxon>
        <taxon>Eucarida</taxon>
        <taxon>Euphausiacea</taxon>
        <taxon>Euphausiidae</taxon>
        <taxon>Meganyctiphanes</taxon>
    </lineage>
</organism>
<reference evidence="8 9" key="1">
    <citation type="submission" date="2024-05" db="EMBL/GenBank/DDBJ databases">
        <authorList>
            <person name="Wallberg A."/>
        </authorList>
    </citation>
    <scope>NUCLEOTIDE SEQUENCE [LARGE SCALE GENOMIC DNA]</scope>
</reference>
<dbReference type="GO" id="GO:0016020">
    <property type="term" value="C:membrane"/>
    <property type="evidence" value="ECO:0007669"/>
    <property type="project" value="GOC"/>
</dbReference>
<dbReference type="AlphaFoldDB" id="A0AAV2RK63"/>